<dbReference type="InterPro" id="IPR044867">
    <property type="entry name" value="DEUBAD_dom"/>
</dbReference>
<dbReference type="GO" id="GO:0005634">
    <property type="term" value="C:nucleus"/>
    <property type="evidence" value="ECO:0007669"/>
    <property type="project" value="UniProtKB-SubCell"/>
</dbReference>
<protein>
    <recommendedName>
        <fullName evidence="9">DEUBAD domain-containing protein</fullName>
    </recommendedName>
</protein>
<feature type="region of interest" description="Disordered" evidence="8">
    <location>
        <begin position="110"/>
        <end position="130"/>
    </location>
</feature>
<dbReference type="Proteomes" id="UP000002058">
    <property type="component" value="Unassembled WGS sequence"/>
</dbReference>
<dbReference type="OMA" id="DVWKYSR"/>
<dbReference type="GO" id="GO:0008270">
    <property type="term" value="F:zinc ion binding"/>
    <property type="evidence" value="ECO:0007669"/>
    <property type="project" value="UniProtKB-KW"/>
</dbReference>
<dbReference type="eggNOG" id="ENOG502S5GG">
    <property type="taxonomic scope" value="Eukaryota"/>
</dbReference>
<dbReference type="AlphaFoldDB" id="C4JR51"/>
<name>C4JR51_UNCRE</name>
<keyword evidence="4" id="KW-0862">Zinc</keyword>
<evidence type="ECO:0000256" key="7">
    <source>
        <dbReference type="ARBA" id="ARBA00023242"/>
    </source>
</evidence>
<comment type="subcellular location">
    <subcellularLocation>
        <location evidence="1">Nucleus</location>
    </subcellularLocation>
</comment>
<organism evidence="10 11">
    <name type="scientific">Uncinocarpus reesii (strain UAMH 1704)</name>
    <dbReference type="NCBI Taxonomy" id="336963"/>
    <lineage>
        <taxon>Eukaryota</taxon>
        <taxon>Fungi</taxon>
        <taxon>Dikarya</taxon>
        <taxon>Ascomycota</taxon>
        <taxon>Pezizomycotina</taxon>
        <taxon>Eurotiomycetes</taxon>
        <taxon>Eurotiomycetidae</taxon>
        <taxon>Onygenales</taxon>
        <taxon>Onygenaceae</taxon>
        <taxon>Uncinocarpus</taxon>
    </lineage>
</organism>
<proteinExistence type="predicted"/>
<keyword evidence="11" id="KW-1185">Reference proteome</keyword>
<feature type="compositionally biased region" description="Low complexity" evidence="8">
    <location>
        <begin position="25"/>
        <end position="39"/>
    </location>
</feature>
<dbReference type="Pfam" id="PF13919">
    <property type="entry name" value="ASXH"/>
    <property type="match status" value="1"/>
</dbReference>
<feature type="domain" description="DEUBAD" evidence="9">
    <location>
        <begin position="75"/>
        <end position="195"/>
    </location>
</feature>
<evidence type="ECO:0000256" key="1">
    <source>
        <dbReference type="ARBA" id="ARBA00004123"/>
    </source>
</evidence>
<dbReference type="HOGENOM" id="CLU_026585_0_0_1"/>
<keyword evidence="3" id="KW-0863">Zinc-finger</keyword>
<feature type="region of interest" description="Disordered" evidence="8">
    <location>
        <begin position="337"/>
        <end position="359"/>
    </location>
</feature>
<dbReference type="RefSeq" id="XP_002544016.1">
    <property type="nucleotide sequence ID" value="XM_002543970.1"/>
</dbReference>
<evidence type="ECO:0000256" key="5">
    <source>
        <dbReference type="ARBA" id="ARBA00023015"/>
    </source>
</evidence>
<keyword evidence="5" id="KW-0805">Transcription regulation</keyword>
<feature type="region of interest" description="Disordered" evidence="8">
    <location>
        <begin position="269"/>
        <end position="302"/>
    </location>
</feature>
<feature type="compositionally biased region" description="Polar residues" evidence="8">
    <location>
        <begin position="340"/>
        <end position="359"/>
    </location>
</feature>
<evidence type="ECO:0000256" key="2">
    <source>
        <dbReference type="ARBA" id="ARBA00022723"/>
    </source>
</evidence>
<gene>
    <name evidence="10" type="ORF">UREG_03533</name>
</gene>
<dbReference type="InterPro" id="IPR028020">
    <property type="entry name" value="ASX_DEUBAD_dom"/>
</dbReference>
<accession>C4JR51</accession>
<evidence type="ECO:0000256" key="4">
    <source>
        <dbReference type="ARBA" id="ARBA00022833"/>
    </source>
</evidence>
<dbReference type="OrthoDB" id="2289918at2759"/>
<feature type="region of interest" description="Disordered" evidence="8">
    <location>
        <begin position="1"/>
        <end position="72"/>
    </location>
</feature>
<evidence type="ECO:0000259" key="9">
    <source>
        <dbReference type="PROSITE" id="PS51916"/>
    </source>
</evidence>
<evidence type="ECO:0000256" key="8">
    <source>
        <dbReference type="SAM" id="MobiDB-lite"/>
    </source>
</evidence>
<evidence type="ECO:0000313" key="10">
    <source>
        <dbReference type="EMBL" id="EEP78687.1"/>
    </source>
</evidence>
<feature type="region of interest" description="Disordered" evidence="8">
    <location>
        <begin position="457"/>
        <end position="483"/>
    </location>
</feature>
<evidence type="ECO:0000313" key="11">
    <source>
        <dbReference type="Proteomes" id="UP000002058"/>
    </source>
</evidence>
<evidence type="ECO:0000256" key="3">
    <source>
        <dbReference type="ARBA" id="ARBA00022771"/>
    </source>
</evidence>
<dbReference type="KEGG" id="ure:UREG_03533"/>
<keyword evidence="6" id="KW-0804">Transcription</keyword>
<evidence type="ECO:0000256" key="6">
    <source>
        <dbReference type="ARBA" id="ARBA00023163"/>
    </source>
</evidence>
<dbReference type="GeneID" id="8437435"/>
<dbReference type="STRING" id="336963.C4JR51"/>
<sequence length="586" mass="64853">MPRGAKRKAADVGNTAPPNRRPRRATTSYNAKAPKAPAESSKKMNPSGARKPAGRRSGPGRPSKKWSEPFVLTSDKSPLIDIDLVKLLSDPRAWNCLEEEEKREILSLLPDTAHPDPHGNPEDPDSKIPPLPHEFLRYSIPWRDAVRQFQVDLQNGRYDPEWQRQARQAVKERAEGKFDNWKEEQFEQFWGQKQKIDWGLIAGESSKIKLETLVKNQLVQVGDVWKFTRVFGRGDDKILVEKEVMVTGFDGSCLTFAIPSGQNIFLRGHGSHTGECKPPTVPENQNEATDGSDGGKEAPLPSRFADTVNVKRDASPRLSHNGNLVSTLQQFLLDMEPDSHSGNLSNGLQTDGTSGSPVPKLSTVNTSLDECADTPVHDLKKNPLDSFLDSGSELSDLESEFEYGDIDVSWDVYRFQLDSKAKEAKHAELETVKTSIIDPSQGEGSMDVEMVEIRPKDPSADIADPNASVKVGPLSETPEATTTKTDVCLASTDAEQEANGTQMLQSPAELTLKSAQPESSPLVAPDIVFGGVRGPNSLHTKILKIDGRITNPPNGNAWKDFRCYRNNQDMGSLWEIRQAWYLRTRS</sequence>
<dbReference type="InParanoid" id="C4JR51"/>
<reference evidence="11" key="1">
    <citation type="journal article" date="2009" name="Genome Res.">
        <title>Comparative genomic analyses of the human fungal pathogens Coccidioides and their relatives.</title>
        <authorList>
            <person name="Sharpton T.J."/>
            <person name="Stajich J.E."/>
            <person name="Rounsley S.D."/>
            <person name="Gardner M.J."/>
            <person name="Wortman J.R."/>
            <person name="Jordar V.S."/>
            <person name="Maiti R."/>
            <person name="Kodira C.D."/>
            <person name="Neafsey D.E."/>
            <person name="Zeng Q."/>
            <person name="Hung C.-Y."/>
            <person name="McMahan C."/>
            <person name="Muszewska A."/>
            <person name="Grynberg M."/>
            <person name="Mandel M.A."/>
            <person name="Kellner E.M."/>
            <person name="Barker B.M."/>
            <person name="Galgiani J.N."/>
            <person name="Orbach M.J."/>
            <person name="Kirkland T.N."/>
            <person name="Cole G.T."/>
            <person name="Henn M.R."/>
            <person name="Birren B.W."/>
            <person name="Taylor J.W."/>
        </authorList>
    </citation>
    <scope>NUCLEOTIDE SEQUENCE [LARGE SCALE GENOMIC DNA]</scope>
    <source>
        <strain evidence="11">UAMH 1704</strain>
    </source>
</reference>
<dbReference type="PROSITE" id="PS51916">
    <property type="entry name" value="DEUBAD"/>
    <property type="match status" value="1"/>
</dbReference>
<keyword evidence="2" id="KW-0479">Metal-binding</keyword>
<keyword evidence="7" id="KW-0539">Nucleus</keyword>
<dbReference type="EMBL" id="CH476616">
    <property type="protein sequence ID" value="EEP78687.1"/>
    <property type="molecule type" value="Genomic_DNA"/>
</dbReference>
<feature type="compositionally biased region" description="Basic and acidic residues" evidence="8">
    <location>
        <begin position="113"/>
        <end position="126"/>
    </location>
</feature>
<dbReference type="VEuPathDB" id="FungiDB:UREG_03533"/>